<protein>
    <submittedName>
        <fullName evidence="3">Uncharacterized protein</fullName>
    </submittedName>
</protein>
<evidence type="ECO:0000256" key="1">
    <source>
        <dbReference type="SAM" id="MobiDB-lite"/>
    </source>
</evidence>
<evidence type="ECO:0000313" key="3">
    <source>
        <dbReference type="EMBL" id="GIH11960.1"/>
    </source>
</evidence>
<dbReference type="EMBL" id="BONZ01000002">
    <property type="protein sequence ID" value="GIH11960.1"/>
    <property type="molecule type" value="Genomic_DNA"/>
</dbReference>
<keyword evidence="2" id="KW-0472">Membrane</keyword>
<comment type="caution">
    <text evidence="3">The sequence shown here is derived from an EMBL/GenBank/DDBJ whole genome shotgun (WGS) entry which is preliminary data.</text>
</comment>
<keyword evidence="4" id="KW-1185">Reference proteome</keyword>
<dbReference type="Pfam" id="PF19950">
    <property type="entry name" value="DUF6412"/>
    <property type="match status" value="1"/>
</dbReference>
<sequence>MAWLGAAGSPLVSLGLLGLALSWLGLPGLGAPALWAAGLATPHLGAPHLGAPHFRAPHLELLGDVGPAGLLAGTAAAIGVLLVAVLAARLLARRAIPGGVAWRRARILRQEAHRTGIPRYADPDAPGRSRPRAPCAAHAAA</sequence>
<feature type="transmembrane region" description="Helical" evidence="2">
    <location>
        <begin position="68"/>
        <end position="88"/>
    </location>
</feature>
<feature type="compositionally biased region" description="Low complexity" evidence="1">
    <location>
        <begin position="132"/>
        <end position="141"/>
    </location>
</feature>
<keyword evidence="2" id="KW-0812">Transmembrane</keyword>
<dbReference type="InterPro" id="IPR045635">
    <property type="entry name" value="DUF6412"/>
</dbReference>
<accession>A0A8J3QLK7</accession>
<keyword evidence="2" id="KW-1133">Transmembrane helix</keyword>
<dbReference type="RefSeq" id="WP_239133267.1">
    <property type="nucleotide sequence ID" value="NZ_BONZ01000002.1"/>
</dbReference>
<gene>
    <name evidence="3" type="ORF">Raf01_01320</name>
</gene>
<dbReference type="Proteomes" id="UP000642748">
    <property type="component" value="Unassembled WGS sequence"/>
</dbReference>
<evidence type="ECO:0000313" key="4">
    <source>
        <dbReference type="Proteomes" id="UP000642748"/>
    </source>
</evidence>
<reference evidence="3" key="1">
    <citation type="submission" date="2021-01" db="EMBL/GenBank/DDBJ databases">
        <title>Whole genome shotgun sequence of Rugosimonospora africana NBRC 104875.</title>
        <authorList>
            <person name="Komaki H."/>
            <person name="Tamura T."/>
        </authorList>
    </citation>
    <scope>NUCLEOTIDE SEQUENCE</scope>
    <source>
        <strain evidence="3">NBRC 104875</strain>
    </source>
</reference>
<organism evidence="3 4">
    <name type="scientific">Rugosimonospora africana</name>
    <dbReference type="NCBI Taxonomy" id="556532"/>
    <lineage>
        <taxon>Bacteria</taxon>
        <taxon>Bacillati</taxon>
        <taxon>Actinomycetota</taxon>
        <taxon>Actinomycetes</taxon>
        <taxon>Micromonosporales</taxon>
        <taxon>Micromonosporaceae</taxon>
        <taxon>Rugosimonospora</taxon>
    </lineage>
</organism>
<proteinExistence type="predicted"/>
<name>A0A8J3QLK7_9ACTN</name>
<dbReference type="AlphaFoldDB" id="A0A8J3QLK7"/>
<evidence type="ECO:0000256" key="2">
    <source>
        <dbReference type="SAM" id="Phobius"/>
    </source>
</evidence>
<feature type="region of interest" description="Disordered" evidence="1">
    <location>
        <begin position="118"/>
        <end position="141"/>
    </location>
</feature>